<accession>A0A4V2J4Q4</accession>
<dbReference type="OrthoDB" id="2364568at2"/>
<feature type="domain" description="SLH" evidence="2">
    <location>
        <begin position="31"/>
        <end position="91"/>
    </location>
</feature>
<name>A0A4V2J4Q4_9BACL</name>
<dbReference type="RefSeq" id="WP_131012404.1">
    <property type="nucleotide sequence ID" value="NZ_SIRE01000004.1"/>
</dbReference>
<evidence type="ECO:0000259" key="2">
    <source>
        <dbReference type="PROSITE" id="PS51272"/>
    </source>
</evidence>
<dbReference type="Pfam" id="PF00395">
    <property type="entry name" value="SLH"/>
    <property type="match status" value="2"/>
</dbReference>
<dbReference type="AlphaFoldDB" id="A0A4V2J4Q4"/>
<gene>
    <name evidence="3" type="ORF">EYB31_06150</name>
</gene>
<evidence type="ECO:0000313" key="4">
    <source>
        <dbReference type="Proteomes" id="UP000293142"/>
    </source>
</evidence>
<comment type="caution">
    <text evidence="3">The sequence shown here is derived from an EMBL/GenBank/DDBJ whole genome shotgun (WGS) entry which is preliminary data.</text>
</comment>
<sequence>MNKRISAFIAFAVVAAVGTGTLAGNANVSAAGNTSAVQADYGVYADSIDKLVGQGVLQGYGDGVMKPGQNVTRAELAKMVVLALQLENKKGGTAGLQDVSAQDWFQSYANTAAGLGVISADGGQFKPNESVTQAELTQVIAKALERDALSVQSWMTGSYSADKLATRGETGQLLLTAEKSIRSEAAQIVSIRALNKVTMEVVFDRTLTLDDESLDISMKNFVFDNGLAIVNQPRLKTGAMSTYIVPTQTQKPGTTYTLNYKGRQSVTVASNDEIIRTNEARQVDNDSFEIEVLKTDGVTDYGYVISAYAPGRGKNAFILDENNMYNGQPFQIISSLRSRSVTITPEGGAPMTAAYLPFTQSTDGRQEPKFRLPGGAKFQPGTKYTVSSDWLTVKNPTFVAKETAPLQIASVTQVDPATLNVTLTQDPGDEIFVLREVKLTGSDGSELTAQYTIQTRKGVNGTFALQNGAKLASGVTYIAQPVGDWAVAANNLTLTAK</sequence>
<feature type="domain" description="SLH" evidence="2">
    <location>
        <begin position="92"/>
        <end position="154"/>
    </location>
</feature>
<dbReference type="InterPro" id="IPR001119">
    <property type="entry name" value="SLH_dom"/>
</dbReference>
<evidence type="ECO:0000256" key="1">
    <source>
        <dbReference type="SAM" id="SignalP"/>
    </source>
</evidence>
<reference evidence="3 4" key="1">
    <citation type="submission" date="2019-02" db="EMBL/GenBank/DDBJ databases">
        <title>Paenibacillus sp. nov., isolated from surface-sterilized tissue of Thalictrum simplex L.</title>
        <authorList>
            <person name="Tuo L."/>
        </authorList>
    </citation>
    <scope>NUCLEOTIDE SEQUENCE [LARGE SCALE GENOMIC DNA]</scope>
    <source>
        <strain evidence="3 4">N2SHLJ1</strain>
    </source>
</reference>
<dbReference type="EMBL" id="SIRE01000004">
    <property type="protein sequence ID" value="TBL80802.1"/>
    <property type="molecule type" value="Genomic_DNA"/>
</dbReference>
<feature type="chain" id="PRO_5020922941" evidence="1">
    <location>
        <begin position="31"/>
        <end position="497"/>
    </location>
</feature>
<dbReference type="Proteomes" id="UP000293142">
    <property type="component" value="Unassembled WGS sequence"/>
</dbReference>
<dbReference type="PROSITE" id="PS51272">
    <property type="entry name" value="SLH"/>
    <property type="match status" value="2"/>
</dbReference>
<protein>
    <submittedName>
        <fullName evidence="3">S-layer homology domain-containing protein</fullName>
    </submittedName>
</protein>
<feature type="signal peptide" evidence="1">
    <location>
        <begin position="1"/>
        <end position="30"/>
    </location>
</feature>
<proteinExistence type="predicted"/>
<organism evidence="3 4">
    <name type="scientific">Paenibacillus thalictri</name>
    <dbReference type="NCBI Taxonomy" id="2527873"/>
    <lineage>
        <taxon>Bacteria</taxon>
        <taxon>Bacillati</taxon>
        <taxon>Bacillota</taxon>
        <taxon>Bacilli</taxon>
        <taxon>Bacillales</taxon>
        <taxon>Paenibacillaceae</taxon>
        <taxon>Paenibacillus</taxon>
    </lineage>
</organism>
<keyword evidence="1" id="KW-0732">Signal</keyword>
<keyword evidence="4" id="KW-1185">Reference proteome</keyword>
<evidence type="ECO:0000313" key="3">
    <source>
        <dbReference type="EMBL" id="TBL80802.1"/>
    </source>
</evidence>